<comment type="caution">
    <text evidence="3">The sequence shown here is derived from an EMBL/GenBank/DDBJ whole genome shotgun (WGS) entry which is preliminary data.</text>
</comment>
<dbReference type="GO" id="GO:0008017">
    <property type="term" value="F:microtubule binding"/>
    <property type="evidence" value="ECO:0007669"/>
    <property type="project" value="InterPro"/>
</dbReference>
<evidence type="ECO:0000313" key="3">
    <source>
        <dbReference type="EMBL" id="RXK41244.1"/>
    </source>
</evidence>
<dbReference type="EMBL" id="SDIL01000010">
    <property type="protein sequence ID" value="RXK41244.1"/>
    <property type="molecule type" value="Genomic_DNA"/>
</dbReference>
<organism evidence="3 4">
    <name type="scientific">Tremella mesenterica</name>
    <name type="common">Jelly fungus</name>
    <dbReference type="NCBI Taxonomy" id="5217"/>
    <lineage>
        <taxon>Eukaryota</taxon>
        <taxon>Fungi</taxon>
        <taxon>Dikarya</taxon>
        <taxon>Basidiomycota</taxon>
        <taxon>Agaricomycotina</taxon>
        <taxon>Tremellomycetes</taxon>
        <taxon>Tremellales</taxon>
        <taxon>Tremellaceae</taxon>
        <taxon>Tremella</taxon>
    </lineage>
</organism>
<proteinExistence type="predicted"/>
<reference evidence="3 4" key="1">
    <citation type="submission" date="2016-06" db="EMBL/GenBank/DDBJ databases">
        <title>Evolution of pathogenesis and genome organization in the Tremellales.</title>
        <authorList>
            <person name="Cuomo C."/>
            <person name="Litvintseva A."/>
            <person name="Heitman J."/>
            <person name="Chen Y."/>
            <person name="Sun S."/>
            <person name="Springer D."/>
            <person name="Dromer F."/>
            <person name="Young S."/>
            <person name="Zeng Q."/>
            <person name="Chapman S."/>
            <person name="Gujja S."/>
            <person name="Saif S."/>
            <person name="Birren B."/>
        </authorList>
    </citation>
    <scope>NUCLEOTIDE SEQUENCE [LARGE SCALE GENOMIC DNA]</scope>
    <source>
        <strain evidence="3 4">ATCC 28783</strain>
    </source>
</reference>
<dbReference type="OrthoDB" id="5559380at2759"/>
<gene>
    <name evidence="3" type="ORF">M231_01394</name>
</gene>
<feature type="compositionally biased region" description="Low complexity" evidence="1">
    <location>
        <begin position="278"/>
        <end position="289"/>
    </location>
</feature>
<protein>
    <recommendedName>
        <fullName evidence="2">GAR domain-containing protein</fullName>
    </recommendedName>
</protein>
<keyword evidence="4" id="KW-1185">Reference proteome</keyword>
<evidence type="ECO:0000256" key="1">
    <source>
        <dbReference type="SAM" id="MobiDB-lite"/>
    </source>
</evidence>
<feature type="region of interest" description="Disordered" evidence="1">
    <location>
        <begin position="26"/>
        <end position="190"/>
    </location>
</feature>
<feature type="domain" description="GAR" evidence="2">
    <location>
        <begin position="315"/>
        <end position="412"/>
    </location>
</feature>
<evidence type="ECO:0000259" key="2">
    <source>
        <dbReference type="PROSITE" id="PS51460"/>
    </source>
</evidence>
<feature type="compositionally biased region" description="Polar residues" evidence="1">
    <location>
        <begin position="247"/>
        <end position="263"/>
    </location>
</feature>
<feature type="compositionally biased region" description="Polar residues" evidence="1">
    <location>
        <begin position="164"/>
        <end position="183"/>
    </location>
</feature>
<dbReference type="InterPro" id="IPR003108">
    <property type="entry name" value="GAR_dom"/>
</dbReference>
<dbReference type="AlphaFoldDB" id="A0A4Q1BT58"/>
<sequence>MKSRWSVMQKQLQQLDAKIRLVINQNSPTSPEDLEVLRSPHSSSGDFFIPKQNIRSKSPASNHRSSISSAFSASSAASLARSRALSPQPPRPAQDGLQPPLLRRRTSMASNMSNSTARSGNEKPRWNISTKPGPDTSRTPTNKRFSSYHTPPPPLPTHRGAFSPTPSSVSNASTSILHQSTGSKIPVISPKRQSLAPGDYSIPALAVSTSMGQTLISEGRNALGVRTPEPRPRISSAYSTMAPRPSMTPQAPRTTSYGSSGLTPRTAPPGRLSLGRNPPSSFRSFTPTPSARPTSRLSMVSYAAQSGPMQPFQPSKYDLLDQEVAKVIDAVGFDGFVSRLDEPVKRGQRVPDHMEWKGEFLFGAGEKVSGVKLLKLQGRAAELRGTNWKVMIRVGGAWVDLADELRRRRENPKDDVETF</sequence>
<feature type="compositionally biased region" description="Polar residues" evidence="1">
    <location>
        <begin position="136"/>
        <end position="149"/>
    </location>
</feature>
<dbReference type="PROSITE" id="PS51460">
    <property type="entry name" value="GAR"/>
    <property type="match status" value="1"/>
</dbReference>
<feature type="compositionally biased region" description="Low complexity" evidence="1">
    <location>
        <begin position="58"/>
        <end position="86"/>
    </location>
</feature>
<dbReference type="Proteomes" id="UP000289152">
    <property type="component" value="Unassembled WGS sequence"/>
</dbReference>
<accession>A0A4Q1BT58</accession>
<name>A0A4Q1BT58_TREME</name>
<dbReference type="VEuPathDB" id="FungiDB:TREMEDRAFT_57027"/>
<feature type="region of interest" description="Disordered" evidence="1">
    <location>
        <begin position="221"/>
        <end position="294"/>
    </location>
</feature>
<dbReference type="InParanoid" id="A0A4Q1BT58"/>
<dbReference type="STRING" id="5217.A0A4Q1BT58"/>
<feature type="compositionally biased region" description="Polar residues" evidence="1">
    <location>
        <begin position="107"/>
        <end position="119"/>
    </location>
</feature>
<evidence type="ECO:0000313" key="4">
    <source>
        <dbReference type="Proteomes" id="UP000289152"/>
    </source>
</evidence>